<dbReference type="EMBL" id="LAIU01000001">
    <property type="protein sequence ID" value="KKB26547.1"/>
    <property type="molecule type" value="Genomic_DNA"/>
</dbReference>
<feature type="region of interest" description="Disordered" evidence="1">
    <location>
        <begin position="56"/>
        <end position="76"/>
    </location>
</feature>
<dbReference type="Proteomes" id="UP000033530">
    <property type="component" value="Unassembled WGS sequence"/>
</dbReference>
<evidence type="ECO:0000313" key="2">
    <source>
        <dbReference type="EMBL" id="KKB26547.1"/>
    </source>
</evidence>
<proteinExistence type="predicted"/>
<dbReference type="AlphaFoldDB" id="A0AAJ0NI19"/>
<gene>
    <name evidence="2" type="ORF">VV61_03400</name>
</gene>
<reference evidence="2 3" key="1">
    <citation type="submission" date="2015-03" db="EMBL/GenBank/DDBJ databases">
        <title>Draft Genome Sequence of S. carnosus subsp. utilis LTH 7013, Isolated from South Tirolean Ham.</title>
        <authorList>
            <person name="Mueller A."/>
            <person name="Huptas C."/>
            <person name="Wenning M."/>
            <person name="Weiss A."/>
            <person name="Schmidt H."/>
        </authorList>
    </citation>
    <scope>NUCLEOTIDE SEQUENCE [LARGE SCALE GENOMIC DNA]</scope>
    <source>
        <strain evidence="2 3">LTH7013</strain>
    </source>
</reference>
<evidence type="ECO:0000313" key="3">
    <source>
        <dbReference type="Proteomes" id="UP000033530"/>
    </source>
</evidence>
<name>A0AAJ0NI19_STACA</name>
<comment type="caution">
    <text evidence="2">The sequence shown here is derived from an EMBL/GenBank/DDBJ whole genome shotgun (WGS) entry which is preliminary data.</text>
</comment>
<dbReference type="RefSeq" id="WP_046099493.1">
    <property type="nucleotide sequence ID" value="NZ_CP015552.1"/>
</dbReference>
<sequence length="118" mass="13490">MFKQVYLYDGTPYLAFKNEEGEYQYPEEAWTEVVPPEGIYSPFYFNGNEWVGATKEEYEESLPEKEPDSPSSNDFLNTQLLSNDLEHNSKIEGLQQDIANLTAQLLELQGGMSDVHNS</sequence>
<evidence type="ECO:0000256" key="1">
    <source>
        <dbReference type="SAM" id="MobiDB-lite"/>
    </source>
</evidence>
<organism evidence="2 3">
    <name type="scientific">Staphylococcus carnosus</name>
    <dbReference type="NCBI Taxonomy" id="1281"/>
    <lineage>
        <taxon>Bacteria</taxon>
        <taxon>Bacillati</taxon>
        <taxon>Bacillota</taxon>
        <taxon>Bacilli</taxon>
        <taxon>Bacillales</taxon>
        <taxon>Staphylococcaceae</taxon>
        <taxon>Staphylococcus</taxon>
    </lineage>
</organism>
<accession>A0AAJ0NI19</accession>
<protein>
    <submittedName>
        <fullName evidence="2">Uncharacterized protein</fullName>
    </submittedName>
</protein>